<dbReference type="RefSeq" id="WP_021841512.1">
    <property type="nucleotide sequence ID" value="NZ_CACRUX010000030.1"/>
</dbReference>
<feature type="chain" id="PRO_5026663283" description="TPM domain-containing protein" evidence="3">
    <location>
        <begin position="33"/>
        <end position="266"/>
    </location>
</feature>
<feature type="region of interest" description="Disordered" evidence="1">
    <location>
        <begin position="241"/>
        <end position="266"/>
    </location>
</feature>
<reference evidence="5" key="1">
    <citation type="submission" date="2019-11" db="EMBL/GenBank/DDBJ databases">
        <authorList>
            <person name="Feng L."/>
        </authorList>
    </citation>
    <scope>NUCLEOTIDE SEQUENCE</scope>
    <source>
        <strain evidence="5">VrattiLFYP33</strain>
    </source>
</reference>
<dbReference type="AlphaFoldDB" id="A0A6N3AE04"/>
<evidence type="ECO:0000256" key="3">
    <source>
        <dbReference type="SAM" id="SignalP"/>
    </source>
</evidence>
<accession>A0A6N3AE04</accession>
<keyword evidence="3" id="KW-0732">Signal</keyword>
<keyword evidence="2" id="KW-1133">Transmembrane helix</keyword>
<sequence>MAWIMRKNSLWKVVVMLLLTAIIALQALAVHAADIPAKPPAGQYVVDQVKVLSSKEVQTINAIGTMLDRSGKGQLAVVVVPSFGDAAPADYALNVLRGWGVGHSGKDDGFVLAVAMEDKKIFLAVGYGLEGVLNDAKIGQLLDTYAIPSFRQGQFGSGIVRTVWQTAQIVDPDISKQGQNVNQQAQADNTIELSWWQVLLIGGGIILFLMVDAIFFGGELTRMLLTMFIFRGGGGGGGRGGFGGGSGRGGGFGGGSGGGGGAGRGW</sequence>
<keyword evidence="2" id="KW-0472">Membrane</keyword>
<evidence type="ECO:0000256" key="2">
    <source>
        <dbReference type="SAM" id="Phobius"/>
    </source>
</evidence>
<organism evidence="5">
    <name type="scientific">Veillonella ratti</name>
    <dbReference type="NCBI Taxonomy" id="103892"/>
    <lineage>
        <taxon>Bacteria</taxon>
        <taxon>Bacillati</taxon>
        <taxon>Bacillota</taxon>
        <taxon>Negativicutes</taxon>
        <taxon>Veillonellales</taxon>
        <taxon>Veillonellaceae</taxon>
        <taxon>Veillonella</taxon>
    </lineage>
</organism>
<evidence type="ECO:0000259" key="4">
    <source>
        <dbReference type="Pfam" id="PF04536"/>
    </source>
</evidence>
<dbReference type="Pfam" id="PF04536">
    <property type="entry name" value="TPM_phosphatase"/>
    <property type="match status" value="1"/>
</dbReference>
<feature type="signal peptide" evidence="3">
    <location>
        <begin position="1"/>
        <end position="32"/>
    </location>
</feature>
<evidence type="ECO:0000256" key="1">
    <source>
        <dbReference type="SAM" id="MobiDB-lite"/>
    </source>
</evidence>
<dbReference type="InterPro" id="IPR007621">
    <property type="entry name" value="TPM_dom"/>
</dbReference>
<keyword evidence="2" id="KW-0812">Transmembrane</keyword>
<evidence type="ECO:0000313" key="5">
    <source>
        <dbReference type="EMBL" id="VYT90424.1"/>
    </source>
</evidence>
<gene>
    <name evidence="5" type="ORF">VRLFYP33_00745</name>
</gene>
<feature type="domain" description="TPM" evidence="4">
    <location>
        <begin position="45"/>
        <end position="166"/>
    </location>
</feature>
<dbReference type="PANTHER" id="PTHR30373">
    <property type="entry name" value="UPF0603 PROTEIN YGCG"/>
    <property type="match status" value="1"/>
</dbReference>
<dbReference type="Gene3D" id="3.10.310.50">
    <property type="match status" value="1"/>
</dbReference>
<dbReference type="EMBL" id="CACRUX010000030">
    <property type="protein sequence ID" value="VYT90424.1"/>
    <property type="molecule type" value="Genomic_DNA"/>
</dbReference>
<protein>
    <recommendedName>
        <fullName evidence="4">TPM domain-containing protein</fullName>
    </recommendedName>
</protein>
<name>A0A6N3AE04_9FIRM</name>
<proteinExistence type="predicted"/>
<dbReference type="PANTHER" id="PTHR30373:SF2">
    <property type="entry name" value="UPF0603 PROTEIN YGCG"/>
    <property type="match status" value="1"/>
</dbReference>
<feature type="transmembrane region" description="Helical" evidence="2">
    <location>
        <begin position="195"/>
        <end position="217"/>
    </location>
</feature>